<dbReference type="STRING" id="63057.A0A2P5AMB1"/>
<dbReference type="PROSITE" id="PS00284">
    <property type="entry name" value="SERPIN"/>
    <property type="match status" value="1"/>
</dbReference>
<evidence type="ECO:0000259" key="4">
    <source>
        <dbReference type="SMART" id="SM00093"/>
    </source>
</evidence>
<dbReference type="Proteomes" id="UP000237000">
    <property type="component" value="Unassembled WGS sequence"/>
</dbReference>
<organism evidence="5 6">
    <name type="scientific">Trema orientale</name>
    <name type="common">Charcoal tree</name>
    <name type="synonym">Celtis orientalis</name>
    <dbReference type="NCBI Taxonomy" id="63057"/>
    <lineage>
        <taxon>Eukaryota</taxon>
        <taxon>Viridiplantae</taxon>
        <taxon>Streptophyta</taxon>
        <taxon>Embryophyta</taxon>
        <taxon>Tracheophyta</taxon>
        <taxon>Spermatophyta</taxon>
        <taxon>Magnoliopsida</taxon>
        <taxon>eudicotyledons</taxon>
        <taxon>Gunneridae</taxon>
        <taxon>Pentapetalae</taxon>
        <taxon>rosids</taxon>
        <taxon>fabids</taxon>
        <taxon>Rosales</taxon>
        <taxon>Cannabaceae</taxon>
        <taxon>Trema</taxon>
    </lineage>
</organism>
<evidence type="ECO:0000256" key="1">
    <source>
        <dbReference type="ARBA" id="ARBA00009500"/>
    </source>
</evidence>
<keyword evidence="6" id="KW-1185">Reference proteome</keyword>
<dbReference type="InterPro" id="IPR023796">
    <property type="entry name" value="Serpin_dom"/>
</dbReference>
<name>A0A2P5AMB1_TREOI</name>
<dbReference type="CDD" id="cd02043">
    <property type="entry name" value="serpinP_plants"/>
    <property type="match status" value="1"/>
</dbReference>
<dbReference type="Gene3D" id="2.30.39.10">
    <property type="entry name" value="Alpha-1-antitrypsin, domain 1"/>
    <property type="match status" value="1"/>
</dbReference>
<gene>
    <name evidence="5" type="ORF">TorRG33x02_346860</name>
</gene>
<accession>A0A2P5AMB1</accession>
<dbReference type="InterPro" id="IPR023795">
    <property type="entry name" value="Serpin_CS"/>
</dbReference>
<dbReference type="OrthoDB" id="1193913at2759"/>
<dbReference type="PANTHER" id="PTHR11461">
    <property type="entry name" value="SERINE PROTEASE INHIBITOR, SERPIN"/>
    <property type="match status" value="1"/>
</dbReference>
<dbReference type="EMBL" id="JXTC01000779">
    <property type="protein sequence ID" value="PON37697.1"/>
    <property type="molecule type" value="Genomic_DNA"/>
</dbReference>
<dbReference type="Gene3D" id="3.30.497.10">
    <property type="entry name" value="Antithrombin, subunit I, domain 2"/>
    <property type="match status" value="2"/>
</dbReference>
<dbReference type="InterPro" id="IPR036186">
    <property type="entry name" value="Serpin_sf"/>
</dbReference>
<dbReference type="AlphaFoldDB" id="A0A2P5AMB1"/>
<evidence type="ECO:0000313" key="5">
    <source>
        <dbReference type="EMBL" id="PON37697.1"/>
    </source>
</evidence>
<dbReference type="SUPFAM" id="SSF56574">
    <property type="entry name" value="Serpins"/>
    <property type="match status" value="1"/>
</dbReference>
<dbReference type="GO" id="GO:0004867">
    <property type="term" value="F:serine-type endopeptidase inhibitor activity"/>
    <property type="evidence" value="ECO:0007669"/>
    <property type="project" value="InterPro"/>
</dbReference>
<comment type="similarity">
    <text evidence="1 2">Belongs to the serpin family.</text>
</comment>
<dbReference type="InParanoid" id="A0A2P5AMB1"/>
<reference evidence="6" key="1">
    <citation type="submission" date="2016-06" db="EMBL/GenBank/DDBJ databases">
        <title>Parallel loss of symbiosis genes in relatives of nitrogen-fixing non-legume Parasponia.</title>
        <authorList>
            <person name="Van Velzen R."/>
            <person name="Holmer R."/>
            <person name="Bu F."/>
            <person name="Rutten L."/>
            <person name="Van Zeijl A."/>
            <person name="Liu W."/>
            <person name="Santuari L."/>
            <person name="Cao Q."/>
            <person name="Sharma T."/>
            <person name="Shen D."/>
            <person name="Roswanjaya Y."/>
            <person name="Wardhani T."/>
            <person name="Kalhor M.S."/>
            <person name="Jansen J."/>
            <person name="Van den Hoogen J."/>
            <person name="Gungor B."/>
            <person name="Hartog M."/>
            <person name="Hontelez J."/>
            <person name="Verver J."/>
            <person name="Yang W.-C."/>
            <person name="Schijlen E."/>
            <person name="Repin R."/>
            <person name="Schilthuizen M."/>
            <person name="Schranz E."/>
            <person name="Heidstra R."/>
            <person name="Miyata K."/>
            <person name="Fedorova E."/>
            <person name="Kohlen W."/>
            <person name="Bisseling T."/>
            <person name="Smit S."/>
            <person name="Geurts R."/>
        </authorList>
    </citation>
    <scope>NUCLEOTIDE SEQUENCE [LARGE SCALE GENOMIC DNA]</scope>
    <source>
        <strain evidence="6">cv. RG33-2</strain>
    </source>
</reference>
<evidence type="ECO:0000256" key="3">
    <source>
        <dbReference type="SAM" id="MobiDB-lite"/>
    </source>
</evidence>
<feature type="domain" description="Serpin" evidence="4">
    <location>
        <begin position="12"/>
        <end position="485"/>
    </location>
</feature>
<feature type="compositionally biased region" description="Low complexity" evidence="3">
    <location>
        <begin position="77"/>
        <end position="99"/>
    </location>
</feature>
<feature type="region of interest" description="Disordered" evidence="3">
    <location>
        <begin position="77"/>
        <end position="102"/>
    </location>
</feature>
<evidence type="ECO:0000256" key="2">
    <source>
        <dbReference type="RuleBase" id="RU000411"/>
    </source>
</evidence>
<evidence type="ECO:0000313" key="6">
    <source>
        <dbReference type="Proteomes" id="UP000237000"/>
    </source>
</evidence>
<dbReference type="InterPro" id="IPR000215">
    <property type="entry name" value="Serpin_fam"/>
</dbReference>
<proteinExistence type="inferred from homology"/>
<dbReference type="PANTHER" id="PTHR11461:SF340">
    <property type="entry name" value="SERPIN DOMAIN-CONTAINING PROTEIN"/>
    <property type="match status" value="1"/>
</dbReference>
<dbReference type="InterPro" id="IPR042178">
    <property type="entry name" value="Serpin_sf_1"/>
</dbReference>
<sequence>MDFCMSMAAEVILEEMKKESGFKNVVLSPLSINMMINMVASGSAGKTLEEFLKFLGSKDVKDLNDKSSLMMSLVATSASDSNSESSSSDSSARNDNTSNPKVVVYPPMLDCGGYDQYYGQNPSGSSYCSSDPPIFNYGRYRKGPSRTSYYGRYGAQPQGRSRPYDREIDLLPNKGVRKAKGKAPTFSLANSLWVDHHFSLIPAFQETTKTIYNAHVENADFINQADDLKNEVNSWVNKETRGLIQGILPPGYKLTPPLCLVNALYFKGSWEKTFDASKSRHDKFHLHNGETIDVPFMISRDKSYSYGSFEDFKVVKLRYQKGQDVEKLFSMYIFLPHKRNGLEDLMEKFNRDTTILQLEHFHHLPQEKISNLWIPKLKFMFDFDVREIMENKGLTTPFRMGADFTNMVDSEDSAGVFIGSILHKACIEVNEEGTEAAAVTFCNIVTGCSMYMPPPTNFVADHPFMFMIVEEISQLVVFTGVVLNPLL</sequence>
<dbReference type="Pfam" id="PF00079">
    <property type="entry name" value="Serpin"/>
    <property type="match status" value="2"/>
</dbReference>
<protein>
    <submittedName>
        <fullName evidence="5">Serpin family</fullName>
    </submittedName>
</protein>
<comment type="caution">
    <text evidence="5">The sequence shown here is derived from an EMBL/GenBank/DDBJ whole genome shotgun (WGS) entry which is preliminary data.</text>
</comment>
<dbReference type="GO" id="GO:0005615">
    <property type="term" value="C:extracellular space"/>
    <property type="evidence" value="ECO:0007669"/>
    <property type="project" value="InterPro"/>
</dbReference>
<dbReference type="InterPro" id="IPR042185">
    <property type="entry name" value="Serpin_sf_2"/>
</dbReference>
<dbReference type="SMART" id="SM00093">
    <property type="entry name" value="SERPIN"/>
    <property type="match status" value="1"/>
</dbReference>